<dbReference type="Proteomes" id="UP000324065">
    <property type="component" value="Unassembled WGS sequence"/>
</dbReference>
<keyword evidence="8" id="KW-1185">Reference proteome</keyword>
<feature type="modified residue" description="4-aspartylphosphate" evidence="4">
    <location>
        <position position="55"/>
    </location>
</feature>
<dbReference type="Pfam" id="PF00072">
    <property type="entry name" value="Response_reg"/>
    <property type="match status" value="1"/>
</dbReference>
<dbReference type="PROSITE" id="PS01124">
    <property type="entry name" value="HTH_ARAC_FAMILY_2"/>
    <property type="match status" value="1"/>
</dbReference>
<dbReference type="GO" id="GO:0003700">
    <property type="term" value="F:DNA-binding transcription factor activity"/>
    <property type="evidence" value="ECO:0007669"/>
    <property type="project" value="InterPro"/>
</dbReference>
<evidence type="ECO:0000259" key="6">
    <source>
        <dbReference type="PROSITE" id="PS50110"/>
    </source>
</evidence>
<dbReference type="CDD" id="cd17536">
    <property type="entry name" value="REC_YesN-like"/>
    <property type="match status" value="1"/>
</dbReference>
<dbReference type="EMBL" id="VWPJ01000002">
    <property type="protein sequence ID" value="KAA5607069.1"/>
    <property type="molecule type" value="Genomic_DNA"/>
</dbReference>
<evidence type="ECO:0000313" key="7">
    <source>
        <dbReference type="EMBL" id="KAA5607069.1"/>
    </source>
</evidence>
<dbReference type="OrthoDB" id="9814125at2"/>
<dbReference type="InterPro" id="IPR001789">
    <property type="entry name" value="Sig_transdc_resp-reg_receiver"/>
</dbReference>
<keyword evidence="4" id="KW-0597">Phosphoprotein</keyword>
<keyword evidence="1" id="KW-0805">Transcription regulation</keyword>
<dbReference type="SUPFAM" id="SSF46689">
    <property type="entry name" value="Homeodomain-like"/>
    <property type="match status" value="2"/>
</dbReference>
<dbReference type="RefSeq" id="WP_150061079.1">
    <property type="nucleotide sequence ID" value="NZ_JACHII010000003.1"/>
</dbReference>
<evidence type="ECO:0000256" key="2">
    <source>
        <dbReference type="ARBA" id="ARBA00023125"/>
    </source>
</evidence>
<feature type="domain" description="HTH araC/xylS-type" evidence="5">
    <location>
        <begin position="240"/>
        <end position="338"/>
    </location>
</feature>
<reference evidence="7 8" key="1">
    <citation type="submission" date="2019-09" db="EMBL/GenBank/DDBJ databases">
        <title>Genome sequence of Roseospira marina, one of the more divergent members of the non-sulfur purple photosynthetic bacterial family, the Rhodospirillaceae.</title>
        <authorList>
            <person name="Meyer T."/>
            <person name="Kyndt J."/>
        </authorList>
    </citation>
    <scope>NUCLEOTIDE SEQUENCE [LARGE SCALE GENOMIC DNA]</scope>
    <source>
        <strain evidence="7 8">DSM 15113</strain>
    </source>
</reference>
<keyword evidence="2" id="KW-0238">DNA-binding</keyword>
<sequence length="348" mass="39570">MYDVVIVEDEELERQALRSILTDHVPGLNILGEAKNGAEAIELIDRYDIDLVLLDINIPKPSGLEVLQKLRDKHAQTKVIITTAYDYFDTMRAAIQLRADDYLLKPIRPSALVSAVEGCLEHLNTGKRSGDLAHEVGTLLEQSAYREAVALVRRHGEWIFMQREEAPRHLALEFATALVDLAKERNLRLPETVAQEVHNLQTLRLDDRSRHHVLGVFRSMTDALFDSVRERCGQSPERMQKALNFIERNLDKGVTLEDVAEHINVSACYLSRLFKKKMNINFIAYLTTRRIELAKELLSDSEECVTNIAFELSYSDVNYFCKSFKKEVGVSPSAYRQQCRAPTAIAAE</sequence>
<dbReference type="InterPro" id="IPR009057">
    <property type="entry name" value="Homeodomain-like_sf"/>
</dbReference>
<dbReference type="PANTHER" id="PTHR43280">
    <property type="entry name" value="ARAC-FAMILY TRANSCRIPTIONAL REGULATOR"/>
    <property type="match status" value="1"/>
</dbReference>
<name>A0A5M6IH34_9PROT</name>
<dbReference type="Gene3D" id="3.40.50.2300">
    <property type="match status" value="1"/>
</dbReference>
<dbReference type="PANTHER" id="PTHR43280:SF10">
    <property type="entry name" value="REGULATORY PROTEIN POCR"/>
    <property type="match status" value="1"/>
</dbReference>
<dbReference type="SMART" id="SM00448">
    <property type="entry name" value="REC"/>
    <property type="match status" value="1"/>
</dbReference>
<protein>
    <submittedName>
        <fullName evidence="7">Response regulator</fullName>
    </submittedName>
</protein>
<dbReference type="SMART" id="SM00342">
    <property type="entry name" value="HTH_ARAC"/>
    <property type="match status" value="1"/>
</dbReference>
<dbReference type="SUPFAM" id="SSF52172">
    <property type="entry name" value="CheY-like"/>
    <property type="match status" value="1"/>
</dbReference>
<evidence type="ECO:0000259" key="5">
    <source>
        <dbReference type="PROSITE" id="PS01124"/>
    </source>
</evidence>
<dbReference type="GO" id="GO:0043565">
    <property type="term" value="F:sequence-specific DNA binding"/>
    <property type="evidence" value="ECO:0007669"/>
    <property type="project" value="InterPro"/>
</dbReference>
<dbReference type="PRINTS" id="PR00032">
    <property type="entry name" value="HTHARAC"/>
</dbReference>
<evidence type="ECO:0000256" key="4">
    <source>
        <dbReference type="PROSITE-ProRule" id="PRU00169"/>
    </source>
</evidence>
<feature type="domain" description="Response regulatory" evidence="6">
    <location>
        <begin position="3"/>
        <end position="120"/>
    </location>
</feature>
<accession>A0A5M6IH34</accession>
<gene>
    <name evidence="7" type="ORF">F1188_03965</name>
</gene>
<comment type="caution">
    <text evidence="7">The sequence shown here is derived from an EMBL/GenBank/DDBJ whole genome shotgun (WGS) entry which is preliminary data.</text>
</comment>
<organism evidence="7 8">
    <name type="scientific">Roseospira marina</name>
    <dbReference type="NCBI Taxonomy" id="140057"/>
    <lineage>
        <taxon>Bacteria</taxon>
        <taxon>Pseudomonadati</taxon>
        <taxon>Pseudomonadota</taxon>
        <taxon>Alphaproteobacteria</taxon>
        <taxon>Rhodospirillales</taxon>
        <taxon>Rhodospirillaceae</taxon>
        <taxon>Roseospira</taxon>
    </lineage>
</organism>
<dbReference type="InterPro" id="IPR020449">
    <property type="entry name" value="Tscrpt_reg_AraC-type_HTH"/>
</dbReference>
<evidence type="ECO:0000313" key="8">
    <source>
        <dbReference type="Proteomes" id="UP000324065"/>
    </source>
</evidence>
<dbReference type="AlphaFoldDB" id="A0A5M6IH34"/>
<dbReference type="InterPro" id="IPR011006">
    <property type="entry name" value="CheY-like_superfamily"/>
</dbReference>
<evidence type="ECO:0000256" key="3">
    <source>
        <dbReference type="ARBA" id="ARBA00023163"/>
    </source>
</evidence>
<dbReference type="Pfam" id="PF12833">
    <property type="entry name" value="HTH_18"/>
    <property type="match status" value="1"/>
</dbReference>
<keyword evidence="3" id="KW-0804">Transcription</keyword>
<dbReference type="GO" id="GO:0000160">
    <property type="term" value="P:phosphorelay signal transduction system"/>
    <property type="evidence" value="ECO:0007669"/>
    <property type="project" value="InterPro"/>
</dbReference>
<proteinExistence type="predicted"/>
<dbReference type="Gene3D" id="1.10.10.60">
    <property type="entry name" value="Homeodomain-like"/>
    <property type="match status" value="2"/>
</dbReference>
<dbReference type="InterPro" id="IPR018060">
    <property type="entry name" value="HTH_AraC"/>
</dbReference>
<evidence type="ECO:0000256" key="1">
    <source>
        <dbReference type="ARBA" id="ARBA00023015"/>
    </source>
</evidence>
<dbReference type="PROSITE" id="PS50110">
    <property type="entry name" value="RESPONSE_REGULATORY"/>
    <property type="match status" value="1"/>
</dbReference>